<reference evidence="2" key="1">
    <citation type="journal article" date="2022" name="Int. J. Mol. Sci.">
        <title>Draft Genome of Tanacetum Coccineum: Genomic Comparison of Closely Related Tanacetum-Family Plants.</title>
        <authorList>
            <person name="Yamashiro T."/>
            <person name="Shiraishi A."/>
            <person name="Nakayama K."/>
            <person name="Satake H."/>
        </authorList>
    </citation>
    <scope>NUCLEOTIDE SEQUENCE</scope>
</reference>
<comment type="caution">
    <text evidence="2">The sequence shown here is derived from an EMBL/GenBank/DDBJ whole genome shotgun (WGS) entry which is preliminary data.</text>
</comment>
<evidence type="ECO:0000256" key="1">
    <source>
        <dbReference type="SAM" id="MobiDB-lite"/>
    </source>
</evidence>
<protein>
    <submittedName>
        <fullName evidence="2">Uncharacterized protein</fullName>
    </submittedName>
</protein>
<dbReference type="Proteomes" id="UP001151760">
    <property type="component" value="Unassembled WGS sequence"/>
</dbReference>
<feature type="region of interest" description="Disordered" evidence="1">
    <location>
        <begin position="50"/>
        <end position="94"/>
    </location>
</feature>
<reference evidence="2" key="2">
    <citation type="submission" date="2022-01" db="EMBL/GenBank/DDBJ databases">
        <authorList>
            <person name="Yamashiro T."/>
            <person name="Shiraishi A."/>
            <person name="Satake H."/>
            <person name="Nakayama K."/>
        </authorList>
    </citation>
    <scope>NUCLEOTIDE SEQUENCE</scope>
</reference>
<accession>A0ABQ4WHY7</accession>
<keyword evidence="3" id="KW-1185">Reference proteome</keyword>
<name>A0ABQ4WHY7_9ASTR</name>
<organism evidence="2 3">
    <name type="scientific">Tanacetum coccineum</name>
    <dbReference type="NCBI Taxonomy" id="301880"/>
    <lineage>
        <taxon>Eukaryota</taxon>
        <taxon>Viridiplantae</taxon>
        <taxon>Streptophyta</taxon>
        <taxon>Embryophyta</taxon>
        <taxon>Tracheophyta</taxon>
        <taxon>Spermatophyta</taxon>
        <taxon>Magnoliopsida</taxon>
        <taxon>eudicotyledons</taxon>
        <taxon>Gunneridae</taxon>
        <taxon>Pentapetalae</taxon>
        <taxon>asterids</taxon>
        <taxon>campanulids</taxon>
        <taxon>Asterales</taxon>
        <taxon>Asteraceae</taxon>
        <taxon>Asteroideae</taxon>
        <taxon>Anthemideae</taxon>
        <taxon>Anthemidinae</taxon>
        <taxon>Tanacetum</taxon>
    </lineage>
</organism>
<feature type="compositionally biased region" description="Basic and acidic residues" evidence="1">
    <location>
        <begin position="65"/>
        <end position="87"/>
    </location>
</feature>
<gene>
    <name evidence="2" type="ORF">Tco_0625860</name>
</gene>
<dbReference type="EMBL" id="BQNB010008660">
    <property type="protein sequence ID" value="GJS52498.1"/>
    <property type="molecule type" value="Genomic_DNA"/>
</dbReference>
<evidence type="ECO:0000313" key="3">
    <source>
        <dbReference type="Proteomes" id="UP001151760"/>
    </source>
</evidence>
<proteinExistence type="predicted"/>
<sequence length="94" mass="10265">MIHHLIGTLRGVQANRGSQTIVAGSVTDPTPMQTSSEVANPRVSLALVETCSRRPGKEPMQLDDMEGRRQPDKGRKPPKSGTKEKIVANDNYPE</sequence>
<evidence type="ECO:0000313" key="2">
    <source>
        <dbReference type="EMBL" id="GJS52498.1"/>
    </source>
</evidence>